<name>A0A1F6P9L6_9BACT</name>
<comment type="caution">
    <text evidence="5">The sequence shown here is derived from an EMBL/GenBank/DDBJ whole genome shotgun (WGS) entry which is preliminary data.</text>
</comment>
<protein>
    <recommendedName>
        <fullName evidence="4">Methyltransferase type 11 domain-containing protein</fullName>
    </recommendedName>
</protein>
<dbReference type="Pfam" id="PF08241">
    <property type="entry name" value="Methyltransf_11"/>
    <property type="match status" value="1"/>
</dbReference>
<gene>
    <name evidence="5" type="ORF">A2563_04285</name>
</gene>
<keyword evidence="3" id="KW-0808">Transferase</keyword>
<evidence type="ECO:0000259" key="4">
    <source>
        <dbReference type="Pfam" id="PF08241"/>
    </source>
</evidence>
<dbReference type="EMBL" id="MFRA01000005">
    <property type="protein sequence ID" value="OGH92856.1"/>
    <property type="molecule type" value="Genomic_DNA"/>
</dbReference>
<dbReference type="InterPro" id="IPR013216">
    <property type="entry name" value="Methyltransf_11"/>
</dbReference>
<dbReference type="InterPro" id="IPR029063">
    <property type="entry name" value="SAM-dependent_MTases_sf"/>
</dbReference>
<feature type="domain" description="Methyltransferase type 11" evidence="4">
    <location>
        <begin position="42"/>
        <end position="134"/>
    </location>
</feature>
<dbReference type="STRING" id="1798705.A2563_04285"/>
<keyword evidence="2" id="KW-0489">Methyltransferase</keyword>
<dbReference type="SUPFAM" id="SSF53335">
    <property type="entry name" value="S-adenosyl-L-methionine-dependent methyltransferases"/>
    <property type="match status" value="1"/>
</dbReference>
<dbReference type="GO" id="GO:0008757">
    <property type="term" value="F:S-adenosylmethionine-dependent methyltransferase activity"/>
    <property type="evidence" value="ECO:0007669"/>
    <property type="project" value="InterPro"/>
</dbReference>
<dbReference type="CDD" id="cd02440">
    <property type="entry name" value="AdoMet_MTases"/>
    <property type="match status" value="1"/>
</dbReference>
<dbReference type="PANTHER" id="PTHR44942">
    <property type="entry name" value="METHYLTRANSF_11 DOMAIN-CONTAINING PROTEIN"/>
    <property type="match status" value="1"/>
</dbReference>
<evidence type="ECO:0000256" key="3">
    <source>
        <dbReference type="ARBA" id="ARBA00022679"/>
    </source>
</evidence>
<evidence type="ECO:0000256" key="2">
    <source>
        <dbReference type="ARBA" id="ARBA00022603"/>
    </source>
</evidence>
<sequence>MTEENKFGGERLDSKSSLSRNGLMEHLARYNFVTGDQGSEVLDIGCGSGHGSNKLAAKFKKVYAVDVSEDALAYAKENWSAPNIEFIVGSGTSIPFPDNSFDIVASFEVFEHIEDWKKFLSEIKRVLKNNGRLFMSTPNRDVYSPGKKLTDKPRNPFHFFEMSVPEFKNALGEFFTIEKFYGQRTPIYNDRWFWPVLNPVLFLLQRLHIVSYKAANTFKLSIVNWIKPELELSDIKFFEDEANINKSRNMLAVCKVSK</sequence>
<evidence type="ECO:0000313" key="6">
    <source>
        <dbReference type="Proteomes" id="UP000176634"/>
    </source>
</evidence>
<dbReference type="Gene3D" id="3.40.50.150">
    <property type="entry name" value="Vaccinia Virus protein VP39"/>
    <property type="match status" value="1"/>
</dbReference>
<accession>A0A1F6P9L6</accession>
<dbReference type="Proteomes" id="UP000176634">
    <property type="component" value="Unassembled WGS sequence"/>
</dbReference>
<comment type="similarity">
    <text evidence="1">Belongs to the methyltransferase superfamily.</text>
</comment>
<dbReference type="PANTHER" id="PTHR44942:SF4">
    <property type="entry name" value="METHYLTRANSFERASE TYPE 11 DOMAIN-CONTAINING PROTEIN"/>
    <property type="match status" value="1"/>
</dbReference>
<proteinExistence type="inferred from homology"/>
<dbReference type="AlphaFoldDB" id="A0A1F6P9L6"/>
<dbReference type="GO" id="GO:0032259">
    <property type="term" value="P:methylation"/>
    <property type="evidence" value="ECO:0007669"/>
    <property type="project" value="UniProtKB-KW"/>
</dbReference>
<reference evidence="5 6" key="1">
    <citation type="journal article" date="2016" name="Nat. Commun.">
        <title>Thousands of microbial genomes shed light on interconnected biogeochemical processes in an aquifer system.</title>
        <authorList>
            <person name="Anantharaman K."/>
            <person name="Brown C.T."/>
            <person name="Hug L.A."/>
            <person name="Sharon I."/>
            <person name="Castelle C.J."/>
            <person name="Probst A.J."/>
            <person name="Thomas B.C."/>
            <person name="Singh A."/>
            <person name="Wilkins M.J."/>
            <person name="Karaoz U."/>
            <person name="Brodie E.L."/>
            <person name="Williams K.H."/>
            <person name="Hubbard S.S."/>
            <person name="Banfield J.F."/>
        </authorList>
    </citation>
    <scope>NUCLEOTIDE SEQUENCE [LARGE SCALE GENOMIC DNA]</scope>
</reference>
<organism evidence="5 6">
    <name type="scientific">Candidatus Magasanikbacteria bacterium RIFOXYD1_FULL_40_23</name>
    <dbReference type="NCBI Taxonomy" id="1798705"/>
    <lineage>
        <taxon>Bacteria</taxon>
        <taxon>Candidatus Magasanikiibacteriota</taxon>
    </lineage>
</organism>
<evidence type="ECO:0000256" key="1">
    <source>
        <dbReference type="ARBA" id="ARBA00008361"/>
    </source>
</evidence>
<dbReference type="InterPro" id="IPR051052">
    <property type="entry name" value="Diverse_substrate_MTase"/>
</dbReference>
<evidence type="ECO:0000313" key="5">
    <source>
        <dbReference type="EMBL" id="OGH92856.1"/>
    </source>
</evidence>